<dbReference type="PATRIC" id="fig|452.5.peg.3082"/>
<evidence type="ECO:0000313" key="2">
    <source>
        <dbReference type="EMBL" id="KTD61165.1"/>
    </source>
</evidence>
<comment type="caution">
    <text evidence="2">The sequence shown here is derived from an EMBL/GenBank/DDBJ whole genome shotgun (WGS) entry which is preliminary data.</text>
</comment>
<organism evidence="2 3">
    <name type="scientific">Legionella spiritensis</name>
    <dbReference type="NCBI Taxonomy" id="452"/>
    <lineage>
        <taxon>Bacteria</taxon>
        <taxon>Pseudomonadati</taxon>
        <taxon>Pseudomonadota</taxon>
        <taxon>Gammaproteobacteria</taxon>
        <taxon>Legionellales</taxon>
        <taxon>Legionellaceae</taxon>
        <taxon>Legionella</taxon>
    </lineage>
</organism>
<gene>
    <name evidence="2" type="ORF">Lspi_2785</name>
</gene>
<dbReference type="EMBL" id="LNYX01000034">
    <property type="protein sequence ID" value="KTD61165.1"/>
    <property type="molecule type" value="Genomic_DNA"/>
</dbReference>
<dbReference type="AlphaFoldDB" id="A0A0W0YW95"/>
<name>A0A0W0YW95_LEGSP</name>
<proteinExistence type="predicted"/>
<dbReference type="OrthoDB" id="8687154at2"/>
<evidence type="ECO:0000313" key="3">
    <source>
        <dbReference type="Proteomes" id="UP000054877"/>
    </source>
</evidence>
<dbReference type="RefSeq" id="WP_058484803.1">
    <property type="nucleotide sequence ID" value="NZ_CAAAII010000012.1"/>
</dbReference>
<sequence length="112" mass="12484">MSSAQNIVDFILEQIMDAGTVSAKKMFGEYAIYCNEKVVALVCDDQLFVKPTDAGKAFVGNYTEAPPYPGAKSYLLISGDMWEDHEWLTKLIKITASELPLPKRKSPRPRKG</sequence>
<dbReference type="InterPro" id="IPR007076">
    <property type="entry name" value="TfoX_N"/>
</dbReference>
<protein>
    <recommendedName>
        <fullName evidence="1">TfoX N-terminal domain-containing protein</fullName>
    </recommendedName>
</protein>
<dbReference type="SUPFAM" id="SSF159894">
    <property type="entry name" value="YgaC/TfoX-N like"/>
    <property type="match status" value="1"/>
</dbReference>
<evidence type="ECO:0000259" key="1">
    <source>
        <dbReference type="Pfam" id="PF04993"/>
    </source>
</evidence>
<feature type="domain" description="TfoX N-terminal" evidence="1">
    <location>
        <begin position="13"/>
        <end position="95"/>
    </location>
</feature>
<dbReference type="STRING" id="452.Lspi_2785"/>
<reference evidence="2 3" key="1">
    <citation type="submission" date="2015-11" db="EMBL/GenBank/DDBJ databases">
        <title>Genomic analysis of 38 Legionella species identifies large and diverse effector repertoires.</title>
        <authorList>
            <person name="Burstein D."/>
            <person name="Amaro F."/>
            <person name="Zusman T."/>
            <person name="Lifshitz Z."/>
            <person name="Cohen O."/>
            <person name="Gilbert J.A."/>
            <person name="Pupko T."/>
            <person name="Shuman H.A."/>
            <person name="Segal G."/>
        </authorList>
    </citation>
    <scope>NUCLEOTIDE SEQUENCE [LARGE SCALE GENOMIC DNA]</scope>
    <source>
        <strain evidence="2 3">Mt.St.Helens-9</strain>
    </source>
</reference>
<dbReference type="Pfam" id="PF04993">
    <property type="entry name" value="TfoX_N"/>
    <property type="match status" value="1"/>
</dbReference>
<keyword evidence="3" id="KW-1185">Reference proteome</keyword>
<accession>A0A0W0YW95</accession>
<dbReference type="Gene3D" id="3.30.1460.30">
    <property type="entry name" value="YgaC/TfoX-N like chaperone"/>
    <property type="match status" value="1"/>
</dbReference>
<dbReference type="Proteomes" id="UP000054877">
    <property type="component" value="Unassembled WGS sequence"/>
</dbReference>